<evidence type="ECO:0000313" key="2">
    <source>
        <dbReference type="Proteomes" id="UP000799764"/>
    </source>
</evidence>
<dbReference type="EMBL" id="MU001498">
    <property type="protein sequence ID" value="KAF2446066.1"/>
    <property type="molecule type" value="Genomic_DNA"/>
</dbReference>
<dbReference type="AlphaFoldDB" id="A0A9P4PNJ4"/>
<organism evidence="1 2">
    <name type="scientific">Karstenula rhodostoma CBS 690.94</name>
    <dbReference type="NCBI Taxonomy" id="1392251"/>
    <lineage>
        <taxon>Eukaryota</taxon>
        <taxon>Fungi</taxon>
        <taxon>Dikarya</taxon>
        <taxon>Ascomycota</taxon>
        <taxon>Pezizomycotina</taxon>
        <taxon>Dothideomycetes</taxon>
        <taxon>Pleosporomycetidae</taxon>
        <taxon>Pleosporales</taxon>
        <taxon>Massarineae</taxon>
        <taxon>Didymosphaeriaceae</taxon>
        <taxon>Karstenula</taxon>
    </lineage>
</organism>
<evidence type="ECO:0000313" key="1">
    <source>
        <dbReference type="EMBL" id="KAF2446066.1"/>
    </source>
</evidence>
<comment type="caution">
    <text evidence="1">The sequence shown here is derived from an EMBL/GenBank/DDBJ whole genome shotgun (WGS) entry which is preliminary data.</text>
</comment>
<sequence>MAAPRLSADPFNCKGYQWPANSRYEPQRVGETEHVLEWQSVTGFIDWLNARYQRLGTQFQDPATTSNQQLSFCKYVIKYWDLHTDNNQASQYRFAINNGATMNPVEHLASVYPSNNQAHSHEFVLLQSDINAPAKANLWNENQIYAASGSTRAPGMNQYMRTNPRMVILRLRWMVGARKYLTDARTGNLLVVQKTRIHDKLAELDAALPQHQPAGFHQWDPTIGNLAALWDTYMDQAFIKANAKQNASSSAG</sequence>
<keyword evidence="2" id="KW-1185">Reference proteome</keyword>
<name>A0A9P4PNJ4_9PLEO</name>
<gene>
    <name evidence="1" type="ORF">P171DRAFT_483446</name>
</gene>
<reference evidence="1" key="1">
    <citation type="journal article" date="2020" name="Stud. Mycol.">
        <title>101 Dothideomycetes genomes: a test case for predicting lifestyles and emergence of pathogens.</title>
        <authorList>
            <person name="Haridas S."/>
            <person name="Albert R."/>
            <person name="Binder M."/>
            <person name="Bloem J."/>
            <person name="Labutti K."/>
            <person name="Salamov A."/>
            <person name="Andreopoulos B."/>
            <person name="Baker S."/>
            <person name="Barry K."/>
            <person name="Bills G."/>
            <person name="Bluhm B."/>
            <person name="Cannon C."/>
            <person name="Castanera R."/>
            <person name="Culley D."/>
            <person name="Daum C."/>
            <person name="Ezra D."/>
            <person name="Gonzalez J."/>
            <person name="Henrissat B."/>
            <person name="Kuo A."/>
            <person name="Liang C."/>
            <person name="Lipzen A."/>
            <person name="Lutzoni F."/>
            <person name="Magnuson J."/>
            <person name="Mondo S."/>
            <person name="Nolan M."/>
            <person name="Ohm R."/>
            <person name="Pangilinan J."/>
            <person name="Park H.-J."/>
            <person name="Ramirez L."/>
            <person name="Alfaro M."/>
            <person name="Sun H."/>
            <person name="Tritt A."/>
            <person name="Yoshinaga Y."/>
            <person name="Zwiers L.-H."/>
            <person name="Turgeon B."/>
            <person name="Goodwin S."/>
            <person name="Spatafora J."/>
            <person name="Crous P."/>
            <person name="Grigoriev I."/>
        </authorList>
    </citation>
    <scope>NUCLEOTIDE SEQUENCE</scope>
    <source>
        <strain evidence="1">CBS 690.94</strain>
    </source>
</reference>
<proteinExistence type="predicted"/>
<protein>
    <submittedName>
        <fullName evidence="1">Uncharacterized protein</fullName>
    </submittedName>
</protein>
<accession>A0A9P4PNJ4</accession>
<dbReference type="OrthoDB" id="3762642at2759"/>
<dbReference type="Proteomes" id="UP000799764">
    <property type="component" value="Unassembled WGS sequence"/>
</dbReference>